<dbReference type="InterPro" id="IPR011004">
    <property type="entry name" value="Trimer_LpxA-like_sf"/>
</dbReference>
<reference evidence="9 10" key="1">
    <citation type="submission" date="2020-08" db="EMBL/GenBank/DDBJ databases">
        <title>Acidobacteriota in marine sediments use diverse sulfur dissimilation pathways.</title>
        <authorList>
            <person name="Wasmund K."/>
        </authorList>
    </citation>
    <scope>NUCLEOTIDE SEQUENCE [LARGE SCALE GENOMIC DNA]</scope>
    <source>
        <strain evidence="9">MAG AM4</strain>
    </source>
</reference>
<dbReference type="SUPFAM" id="SSF51161">
    <property type="entry name" value="Trimeric LpxA-like enzymes"/>
    <property type="match status" value="1"/>
</dbReference>
<protein>
    <submittedName>
        <fullName evidence="9">Glucose-1-phosphate adenylyltransferase</fullName>
        <ecNumber evidence="9">2.7.7.27</ecNumber>
    </submittedName>
</protein>
<feature type="domain" description="Nucleotidyl transferase" evidence="8">
    <location>
        <begin position="15"/>
        <end position="277"/>
    </location>
</feature>
<dbReference type="PROSITE" id="PS00809">
    <property type="entry name" value="ADP_GLC_PYROPHOSPH_2"/>
    <property type="match status" value="1"/>
</dbReference>
<dbReference type="InterPro" id="IPR029044">
    <property type="entry name" value="Nucleotide-diphossugar_trans"/>
</dbReference>
<dbReference type="CDD" id="cd04651">
    <property type="entry name" value="LbH_G1P_AT_C"/>
    <property type="match status" value="1"/>
</dbReference>
<dbReference type="InterPro" id="IPR011831">
    <property type="entry name" value="ADP-Glc_PPase"/>
</dbReference>
<dbReference type="PANTHER" id="PTHR43523">
    <property type="entry name" value="GLUCOSE-1-PHOSPHATE ADENYLYLTRANSFERASE-RELATED"/>
    <property type="match status" value="1"/>
</dbReference>
<dbReference type="Gene3D" id="2.160.10.10">
    <property type="entry name" value="Hexapeptide repeat proteins"/>
    <property type="match status" value="1"/>
</dbReference>
<evidence type="ECO:0000256" key="7">
    <source>
        <dbReference type="ARBA" id="ARBA00023277"/>
    </source>
</evidence>
<dbReference type="EC" id="2.7.7.27" evidence="9"/>
<proteinExistence type="inferred from homology"/>
<evidence type="ECO:0000256" key="2">
    <source>
        <dbReference type="ARBA" id="ARBA00022600"/>
    </source>
</evidence>
<evidence type="ECO:0000256" key="4">
    <source>
        <dbReference type="ARBA" id="ARBA00022695"/>
    </source>
</evidence>
<dbReference type="GO" id="GO:0008878">
    <property type="term" value="F:glucose-1-phosphate adenylyltransferase activity"/>
    <property type="evidence" value="ECO:0007669"/>
    <property type="project" value="UniProtKB-EC"/>
</dbReference>
<keyword evidence="7" id="KW-0119">Carbohydrate metabolism</keyword>
<accession>A0A8J6Y2H3</accession>
<dbReference type="InterPro" id="IPR005836">
    <property type="entry name" value="ADP_Glu_pyroP_CS"/>
</dbReference>
<dbReference type="EMBL" id="JACXWD010000087">
    <property type="protein sequence ID" value="MBD3869430.1"/>
    <property type="molecule type" value="Genomic_DNA"/>
</dbReference>
<evidence type="ECO:0000256" key="1">
    <source>
        <dbReference type="ARBA" id="ARBA00010443"/>
    </source>
</evidence>
<comment type="caution">
    <text evidence="9">The sequence shown here is derived from an EMBL/GenBank/DDBJ whole genome shotgun (WGS) entry which is preliminary data.</text>
</comment>
<evidence type="ECO:0000256" key="3">
    <source>
        <dbReference type="ARBA" id="ARBA00022679"/>
    </source>
</evidence>
<sequence>MVELNDQARDVIVAILGGGQGTRLSPLTDERSKPAVPIGGKYRLIDIPISNAIHSEMRRILVLTQFNSTSLHRHINLTYKFDQFSPSYVQILAAQQTPDNQTWYMGTADAIRQNLRLITDVPGNLVLILSGDHMYRMDYRMMLREHLESNADITIGVLPCSEDDIAGFGAARVDNDGRILEFREKPATPDAREGMRVDPALLEKSGIGADRPYIASMGIYLFRKETLVQCLENELVDFGGDIIPGCVGTHRVQSYFFNDYWRDIGTIRSFFETHMDMVTPAPPFRFTDPDWPFYTRPRYLPASRLDSCTLSRTMLSEGAVLTDSHVEEAVLGIGTRLHGVKVKRALIMGNDPQMRVGNVPHGAPPIGIGPGTVVENAIIDKNSRIGANVRILNADGVQEADGDGWVIRDGIVVVRRGGIIPDNTII</sequence>
<evidence type="ECO:0000259" key="8">
    <source>
        <dbReference type="Pfam" id="PF00483"/>
    </source>
</evidence>
<keyword evidence="6" id="KW-0067">ATP-binding</keyword>
<name>A0A8J6Y2H3_9BACT</name>
<gene>
    <name evidence="9" type="primary">glgC</name>
    <name evidence="9" type="ORF">IFK94_15015</name>
</gene>
<dbReference type="Proteomes" id="UP000648239">
    <property type="component" value="Unassembled WGS sequence"/>
</dbReference>
<keyword evidence="3 9" id="KW-0808">Transferase</keyword>
<dbReference type="AlphaFoldDB" id="A0A8J6Y2H3"/>
<dbReference type="PANTHER" id="PTHR43523:SF12">
    <property type="entry name" value="GLUCOSE-1-PHOSPHATE ADENYLYLTRANSFERASE LARGE SUBUNIT 1, CHLOROPLASTIC-RELATED"/>
    <property type="match status" value="1"/>
</dbReference>
<dbReference type="Pfam" id="PF00483">
    <property type="entry name" value="NTP_transferase"/>
    <property type="match status" value="1"/>
</dbReference>
<evidence type="ECO:0000256" key="6">
    <source>
        <dbReference type="ARBA" id="ARBA00022840"/>
    </source>
</evidence>
<keyword evidence="4 9" id="KW-0548">Nucleotidyltransferase</keyword>
<dbReference type="PROSITE" id="PS00808">
    <property type="entry name" value="ADP_GLC_PYROPHOSPH_1"/>
    <property type="match status" value="1"/>
</dbReference>
<dbReference type="InterPro" id="IPR005835">
    <property type="entry name" value="NTP_transferase_dom"/>
</dbReference>
<keyword evidence="2" id="KW-0321">Glycogen metabolism</keyword>
<dbReference type="SUPFAM" id="SSF53448">
    <property type="entry name" value="Nucleotide-diphospho-sugar transferases"/>
    <property type="match status" value="1"/>
</dbReference>
<evidence type="ECO:0000313" key="10">
    <source>
        <dbReference type="Proteomes" id="UP000648239"/>
    </source>
</evidence>
<evidence type="ECO:0000313" key="9">
    <source>
        <dbReference type="EMBL" id="MBD3869430.1"/>
    </source>
</evidence>
<organism evidence="9 10">
    <name type="scientific">Candidatus Polarisedimenticola svalbardensis</name>
    <dbReference type="NCBI Taxonomy" id="2886004"/>
    <lineage>
        <taxon>Bacteria</taxon>
        <taxon>Pseudomonadati</taxon>
        <taxon>Acidobacteriota</taxon>
        <taxon>Candidatus Polarisedimenticolia</taxon>
        <taxon>Candidatus Polarisedimenticolales</taxon>
        <taxon>Candidatus Polarisedimenticolaceae</taxon>
        <taxon>Candidatus Polarisedimenticola</taxon>
    </lineage>
</organism>
<evidence type="ECO:0000256" key="5">
    <source>
        <dbReference type="ARBA" id="ARBA00022741"/>
    </source>
</evidence>
<dbReference type="Gene3D" id="3.90.550.10">
    <property type="entry name" value="Spore Coat Polysaccharide Biosynthesis Protein SpsA, Chain A"/>
    <property type="match status" value="1"/>
</dbReference>
<keyword evidence="5" id="KW-0547">Nucleotide-binding</keyword>
<dbReference type="GO" id="GO:0005978">
    <property type="term" value="P:glycogen biosynthetic process"/>
    <property type="evidence" value="ECO:0007669"/>
    <property type="project" value="InterPro"/>
</dbReference>
<dbReference type="CDD" id="cd02508">
    <property type="entry name" value="ADP_Glucose_PP"/>
    <property type="match status" value="1"/>
</dbReference>
<comment type="similarity">
    <text evidence="1">Belongs to the bacterial/plant glucose-1-phosphate adenylyltransferase family.</text>
</comment>
<dbReference type="GO" id="GO:0005524">
    <property type="term" value="F:ATP binding"/>
    <property type="evidence" value="ECO:0007669"/>
    <property type="project" value="UniProtKB-KW"/>
</dbReference>
<dbReference type="Pfam" id="PF25247">
    <property type="entry name" value="LbH_GLGC"/>
    <property type="match status" value="1"/>
</dbReference>